<sequence length="185" mass="21230">EAMVEAKAHYLCKFKVYSGKQPDGEYQVFNSPDDIVKRLVEPVKRSGRKITTDNRYTSIKLAKELLTPEYKLTLVGTLNKRKPDIPLEFLPNQNRPQFSSLFALHDQITLVSYFPKLKKAVVLLSTMHNDMVIDMSTNETQKPEIITHCNDTKGSVDCNDQLCATYNVAPEEELKDGFWQHFSIF</sequence>
<reference evidence="2" key="1">
    <citation type="submission" date="2019-08" db="EMBL/GenBank/DDBJ databases">
        <title>The genome of the North American firefly Photinus pyralis.</title>
        <authorList>
            <consortium name="Photinus pyralis genome working group"/>
            <person name="Fallon T.R."/>
            <person name="Sander Lower S.E."/>
            <person name="Weng J.-K."/>
        </authorList>
    </citation>
    <scope>NUCLEOTIDE SEQUENCE</scope>
    <source>
        <strain evidence="2">TRF0915ILg1</strain>
        <tissue evidence="2">Whole body</tissue>
    </source>
</reference>
<gene>
    <name evidence="2" type="ORF">ILUMI_10951</name>
</gene>
<dbReference type="PANTHER" id="PTHR46599:SF6">
    <property type="entry name" value="DUAL SPECIFICITY PHOSPHATASE 26"/>
    <property type="match status" value="1"/>
</dbReference>
<dbReference type="EMBL" id="VTPC01006117">
    <property type="protein sequence ID" value="KAF2895228.1"/>
    <property type="molecule type" value="Genomic_DNA"/>
</dbReference>
<evidence type="ECO:0000313" key="3">
    <source>
        <dbReference type="Proteomes" id="UP000801492"/>
    </source>
</evidence>
<accession>A0A8K0GEE9</accession>
<protein>
    <recommendedName>
        <fullName evidence="1">PiggyBac transposable element-derived protein domain-containing protein</fullName>
    </recommendedName>
</protein>
<organism evidence="2 3">
    <name type="scientific">Ignelater luminosus</name>
    <name type="common">Cucubano</name>
    <name type="synonym">Pyrophorus luminosus</name>
    <dbReference type="NCBI Taxonomy" id="2038154"/>
    <lineage>
        <taxon>Eukaryota</taxon>
        <taxon>Metazoa</taxon>
        <taxon>Ecdysozoa</taxon>
        <taxon>Arthropoda</taxon>
        <taxon>Hexapoda</taxon>
        <taxon>Insecta</taxon>
        <taxon>Pterygota</taxon>
        <taxon>Neoptera</taxon>
        <taxon>Endopterygota</taxon>
        <taxon>Coleoptera</taxon>
        <taxon>Polyphaga</taxon>
        <taxon>Elateriformia</taxon>
        <taxon>Elateroidea</taxon>
        <taxon>Elateridae</taxon>
        <taxon>Agrypninae</taxon>
        <taxon>Pyrophorini</taxon>
        <taxon>Ignelater</taxon>
    </lineage>
</organism>
<keyword evidence="3" id="KW-1185">Reference proteome</keyword>
<feature type="non-terminal residue" evidence="2">
    <location>
        <position position="1"/>
    </location>
</feature>
<dbReference type="Pfam" id="PF13843">
    <property type="entry name" value="DDE_Tnp_1_7"/>
    <property type="match status" value="1"/>
</dbReference>
<comment type="caution">
    <text evidence="2">The sequence shown here is derived from an EMBL/GenBank/DDBJ whole genome shotgun (WGS) entry which is preliminary data.</text>
</comment>
<dbReference type="OrthoDB" id="7398560at2759"/>
<name>A0A8K0GEE9_IGNLU</name>
<proteinExistence type="predicted"/>
<dbReference type="AlphaFoldDB" id="A0A8K0GEE9"/>
<dbReference type="Proteomes" id="UP000801492">
    <property type="component" value="Unassembled WGS sequence"/>
</dbReference>
<evidence type="ECO:0000313" key="2">
    <source>
        <dbReference type="EMBL" id="KAF2895228.1"/>
    </source>
</evidence>
<evidence type="ECO:0000259" key="1">
    <source>
        <dbReference type="Pfam" id="PF13843"/>
    </source>
</evidence>
<feature type="domain" description="PiggyBac transposable element-derived protein" evidence="1">
    <location>
        <begin position="3"/>
        <end position="169"/>
    </location>
</feature>
<dbReference type="PANTHER" id="PTHR46599">
    <property type="entry name" value="PIGGYBAC TRANSPOSABLE ELEMENT-DERIVED PROTEIN 4"/>
    <property type="match status" value="1"/>
</dbReference>
<dbReference type="InterPro" id="IPR029526">
    <property type="entry name" value="PGBD"/>
</dbReference>